<feature type="transmembrane region" description="Helical" evidence="1">
    <location>
        <begin position="242"/>
        <end position="259"/>
    </location>
</feature>
<dbReference type="PATRIC" id="fig|1365250.3.peg.2976"/>
<keyword evidence="3" id="KW-1185">Reference proteome</keyword>
<dbReference type="RefSeq" id="WP_063365456.1">
    <property type="nucleotide sequence ID" value="NZ_AQHB01000030.1"/>
</dbReference>
<gene>
    <name evidence="2" type="ORF">N475_16920</name>
</gene>
<keyword evidence="1" id="KW-1133">Transmembrane helix</keyword>
<feature type="transmembrane region" description="Helical" evidence="1">
    <location>
        <begin position="78"/>
        <end position="100"/>
    </location>
</feature>
<feature type="transmembrane region" description="Helical" evidence="1">
    <location>
        <begin position="12"/>
        <end position="34"/>
    </location>
</feature>
<feature type="transmembrane region" description="Helical" evidence="1">
    <location>
        <begin position="271"/>
        <end position="295"/>
    </location>
</feature>
<feature type="transmembrane region" description="Helical" evidence="1">
    <location>
        <begin position="307"/>
        <end position="327"/>
    </location>
</feature>
<feature type="transmembrane region" description="Helical" evidence="1">
    <location>
        <begin position="219"/>
        <end position="236"/>
    </location>
</feature>
<sequence>MKLVLDFLSLLINRGLDSLLVLILVPTFIATFGIETYGVFSLGLSVVAFFIILVRFGFETHILTSKKEELAQRCRDVFSGKLLLVMVVSPIFVLYAVTFWEAENLPVLFLLYGIVVFEICALSHAFIVLSKSHFLTMIGAFRFVSLALLCTLFIEAIELTTFVVIYVLVFVVCNFLQYCILQKQVGPIIGFNLTQAVGVTEKSKHYFGSKAASLLSDKLFLVACGIFLAPVNFAQIDVTLKVFAFAIMVPTILIGILLSRISNGCADKERYFYIALSIFTGVVMASFISLFNTYIGNYFGIEIERELLLIAIAVILTTVSLTFGELILIPKGMAKENSIAAQVSIVLLVLMLGSLNLLNVEATSSYLISAFIVTKLSEILVKARYVAY</sequence>
<dbReference type="Proteomes" id="UP000076643">
    <property type="component" value="Unassembled WGS sequence"/>
</dbReference>
<accession>A0A166WGQ3</accession>
<evidence type="ECO:0000313" key="3">
    <source>
        <dbReference type="Proteomes" id="UP000076643"/>
    </source>
</evidence>
<feature type="transmembrane region" description="Helical" evidence="1">
    <location>
        <begin position="134"/>
        <end position="154"/>
    </location>
</feature>
<evidence type="ECO:0000256" key="1">
    <source>
        <dbReference type="SAM" id="Phobius"/>
    </source>
</evidence>
<keyword evidence="1" id="KW-0472">Membrane</keyword>
<protein>
    <recommendedName>
        <fullName evidence="4">Polysaccharide biosynthesis protein C-terminal domain-containing protein</fullName>
    </recommendedName>
</protein>
<evidence type="ECO:0000313" key="2">
    <source>
        <dbReference type="EMBL" id="KZN37374.1"/>
    </source>
</evidence>
<feature type="transmembrane region" description="Helical" evidence="1">
    <location>
        <begin position="160"/>
        <end position="181"/>
    </location>
</feature>
<feature type="transmembrane region" description="Helical" evidence="1">
    <location>
        <begin position="106"/>
        <end position="127"/>
    </location>
</feature>
<name>A0A166WGQ3_9GAMM</name>
<reference evidence="2 3" key="1">
    <citation type="submission" date="2013-07" db="EMBL/GenBank/DDBJ databases">
        <title>Comparative Genomic and Metabolomic Analysis of Twelve Strains of Pseudoalteromonas luteoviolacea.</title>
        <authorList>
            <person name="Vynne N.G."/>
            <person name="Mansson M."/>
            <person name="Gram L."/>
        </authorList>
    </citation>
    <scope>NUCLEOTIDE SEQUENCE [LARGE SCALE GENOMIC DNA]</scope>
    <source>
        <strain evidence="2 3">DSM 6061</strain>
    </source>
</reference>
<keyword evidence="1" id="KW-0812">Transmembrane</keyword>
<evidence type="ECO:0008006" key="4">
    <source>
        <dbReference type="Google" id="ProtNLM"/>
    </source>
</evidence>
<comment type="caution">
    <text evidence="2">The sequence shown here is derived from an EMBL/GenBank/DDBJ whole genome shotgun (WGS) entry which is preliminary data.</text>
</comment>
<organism evidence="2 3">
    <name type="scientific">Pseudoalteromonas luteoviolacea DSM 6061</name>
    <dbReference type="NCBI Taxonomy" id="1365250"/>
    <lineage>
        <taxon>Bacteria</taxon>
        <taxon>Pseudomonadati</taxon>
        <taxon>Pseudomonadota</taxon>
        <taxon>Gammaproteobacteria</taxon>
        <taxon>Alteromonadales</taxon>
        <taxon>Pseudoalteromonadaceae</taxon>
        <taxon>Pseudoalteromonas</taxon>
    </lineage>
</organism>
<feature type="transmembrane region" description="Helical" evidence="1">
    <location>
        <begin position="40"/>
        <end position="58"/>
    </location>
</feature>
<feature type="transmembrane region" description="Helical" evidence="1">
    <location>
        <begin position="339"/>
        <end position="358"/>
    </location>
</feature>
<proteinExistence type="predicted"/>
<dbReference type="EMBL" id="AUYB01000104">
    <property type="protein sequence ID" value="KZN37374.1"/>
    <property type="molecule type" value="Genomic_DNA"/>
</dbReference>
<dbReference type="AlphaFoldDB" id="A0A166WGQ3"/>